<dbReference type="EMBL" id="JACSRA010000017">
    <property type="protein sequence ID" value="MBD7911981.1"/>
    <property type="molecule type" value="Genomic_DNA"/>
</dbReference>
<organism evidence="3 4">
    <name type="scientific">Clostridium cibarium</name>
    <dbReference type="NCBI Taxonomy" id="2762247"/>
    <lineage>
        <taxon>Bacteria</taxon>
        <taxon>Bacillati</taxon>
        <taxon>Bacillota</taxon>
        <taxon>Clostridia</taxon>
        <taxon>Eubacteriales</taxon>
        <taxon>Clostridiaceae</taxon>
        <taxon>Clostridium</taxon>
    </lineage>
</organism>
<dbReference type="Pfam" id="PF01541">
    <property type="entry name" value="GIY-YIG"/>
    <property type="match status" value="1"/>
</dbReference>
<keyword evidence="4" id="KW-1185">Reference proteome</keyword>
<dbReference type="InterPro" id="IPR000305">
    <property type="entry name" value="GIY-YIG_endonuc"/>
</dbReference>
<feature type="domain" description="GIY-YIG" evidence="2">
    <location>
        <begin position="1"/>
        <end position="76"/>
    </location>
</feature>
<dbReference type="InterPro" id="IPR035901">
    <property type="entry name" value="GIY-YIG_endonuc_sf"/>
</dbReference>
<dbReference type="Gene3D" id="3.40.1440.10">
    <property type="entry name" value="GIY-YIG endonuclease"/>
    <property type="match status" value="1"/>
</dbReference>
<dbReference type="RefSeq" id="WP_143317031.1">
    <property type="nucleotide sequence ID" value="NZ_JACSRA010000017.1"/>
</dbReference>
<dbReference type="SMART" id="SM00465">
    <property type="entry name" value="GIYc"/>
    <property type="match status" value="1"/>
</dbReference>
<protein>
    <submittedName>
        <fullName evidence="3">GIY-YIG nuclease family protein</fullName>
    </submittedName>
</protein>
<dbReference type="PANTHER" id="PTHR34477:SF1">
    <property type="entry name" value="UPF0213 PROTEIN YHBQ"/>
    <property type="match status" value="1"/>
</dbReference>
<evidence type="ECO:0000313" key="3">
    <source>
        <dbReference type="EMBL" id="MBD7911981.1"/>
    </source>
</evidence>
<gene>
    <name evidence="3" type="ORF">H9661_11495</name>
</gene>
<dbReference type="PANTHER" id="PTHR34477">
    <property type="entry name" value="UPF0213 PROTEIN YHBQ"/>
    <property type="match status" value="1"/>
</dbReference>
<comment type="caution">
    <text evidence="3">The sequence shown here is derived from an EMBL/GenBank/DDBJ whole genome shotgun (WGS) entry which is preliminary data.</text>
</comment>
<name>A0ABR8PUY4_9CLOT</name>
<reference evidence="3 4" key="1">
    <citation type="submission" date="2020-08" db="EMBL/GenBank/DDBJ databases">
        <title>A Genomic Blueprint of the Chicken Gut Microbiome.</title>
        <authorList>
            <person name="Gilroy R."/>
            <person name="Ravi A."/>
            <person name="Getino M."/>
            <person name="Pursley I."/>
            <person name="Horton D.L."/>
            <person name="Alikhan N.-F."/>
            <person name="Baker D."/>
            <person name="Gharbi K."/>
            <person name="Hall N."/>
            <person name="Watson M."/>
            <person name="Adriaenssens E.M."/>
            <person name="Foster-Nyarko E."/>
            <person name="Jarju S."/>
            <person name="Secka A."/>
            <person name="Antonio M."/>
            <person name="Oren A."/>
            <person name="Chaudhuri R."/>
            <person name="La Ragione R.M."/>
            <person name="Hildebrand F."/>
            <person name="Pallen M.J."/>
        </authorList>
    </citation>
    <scope>NUCLEOTIDE SEQUENCE [LARGE SCALE GENOMIC DNA]</scope>
    <source>
        <strain evidence="3 4">Sa3CVN1</strain>
    </source>
</reference>
<proteinExistence type="inferred from homology"/>
<evidence type="ECO:0000259" key="2">
    <source>
        <dbReference type="PROSITE" id="PS50164"/>
    </source>
</evidence>
<dbReference type="PROSITE" id="PS50164">
    <property type="entry name" value="GIY_YIG"/>
    <property type="match status" value="1"/>
</dbReference>
<evidence type="ECO:0000256" key="1">
    <source>
        <dbReference type="ARBA" id="ARBA00007435"/>
    </source>
</evidence>
<sequence>MNYVYILLCGDGSLYTGWTNNLEKRFKDHCNSKGAKYTRGRGPLKIVYFETFEDKVDAMKREYAIKKLRREEKDNLIKNFKEHVDID</sequence>
<dbReference type="Proteomes" id="UP000627781">
    <property type="component" value="Unassembled WGS sequence"/>
</dbReference>
<accession>A0ABR8PUY4</accession>
<evidence type="ECO:0000313" key="4">
    <source>
        <dbReference type="Proteomes" id="UP000627781"/>
    </source>
</evidence>
<dbReference type="CDD" id="cd10456">
    <property type="entry name" value="GIY-YIG_UPF0213"/>
    <property type="match status" value="1"/>
</dbReference>
<dbReference type="SUPFAM" id="SSF82771">
    <property type="entry name" value="GIY-YIG endonuclease"/>
    <property type="match status" value="1"/>
</dbReference>
<comment type="similarity">
    <text evidence="1">Belongs to the UPF0213 family.</text>
</comment>
<dbReference type="InterPro" id="IPR050190">
    <property type="entry name" value="UPF0213_domain"/>
</dbReference>